<dbReference type="PROSITE" id="PS50883">
    <property type="entry name" value="EAL"/>
    <property type="match status" value="1"/>
</dbReference>
<evidence type="ECO:0000259" key="2">
    <source>
        <dbReference type="PROSITE" id="PS50112"/>
    </source>
</evidence>
<dbReference type="Pfam" id="PF00563">
    <property type="entry name" value="EAL"/>
    <property type="match status" value="1"/>
</dbReference>
<dbReference type="InterPro" id="IPR052155">
    <property type="entry name" value="Biofilm_reg_signaling"/>
</dbReference>
<feature type="transmembrane region" description="Helical" evidence="1">
    <location>
        <begin position="67"/>
        <end position="87"/>
    </location>
</feature>
<dbReference type="SMART" id="SM00052">
    <property type="entry name" value="EAL"/>
    <property type="match status" value="1"/>
</dbReference>
<evidence type="ECO:0000313" key="6">
    <source>
        <dbReference type="EMBL" id="SDZ20528.1"/>
    </source>
</evidence>
<keyword evidence="1" id="KW-0812">Transmembrane</keyword>
<dbReference type="InterPro" id="IPR013767">
    <property type="entry name" value="PAS_fold"/>
</dbReference>
<feature type="transmembrane region" description="Helical" evidence="1">
    <location>
        <begin position="17"/>
        <end position="36"/>
    </location>
</feature>
<dbReference type="PANTHER" id="PTHR44757:SF2">
    <property type="entry name" value="BIOFILM ARCHITECTURE MAINTENANCE PROTEIN MBAA"/>
    <property type="match status" value="1"/>
</dbReference>
<dbReference type="AlphaFoldDB" id="A0A1H3R5M5"/>
<dbReference type="NCBIfam" id="TIGR00254">
    <property type="entry name" value="GGDEF"/>
    <property type="match status" value="1"/>
</dbReference>
<dbReference type="Gene3D" id="3.30.450.20">
    <property type="entry name" value="PAS domain"/>
    <property type="match status" value="1"/>
</dbReference>
<feature type="domain" description="PAC" evidence="3">
    <location>
        <begin position="574"/>
        <end position="625"/>
    </location>
</feature>
<dbReference type="InterPro" id="IPR035919">
    <property type="entry name" value="EAL_sf"/>
</dbReference>
<feature type="transmembrane region" description="Helical" evidence="1">
    <location>
        <begin position="198"/>
        <end position="216"/>
    </location>
</feature>
<dbReference type="EMBL" id="FNQB01000002">
    <property type="protein sequence ID" value="SDZ20528.1"/>
    <property type="molecule type" value="Genomic_DNA"/>
</dbReference>
<evidence type="ECO:0000313" key="7">
    <source>
        <dbReference type="Proteomes" id="UP000199632"/>
    </source>
</evidence>
<dbReference type="InterPro" id="IPR000014">
    <property type="entry name" value="PAS"/>
</dbReference>
<dbReference type="Proteomes" id="UP000199632">
    <property type="component" value="Unassembled WGS sequence"/>
</dbReference>
<keyword evidence="1" id="KW-1133">Transmembrane helix</keyword>
<proteinExistence type="predicted"/>
<dbReference type="InterPro" id="IPR029787">
    <property type="entry name" value="Nucleotide_cyclase"/>
</dbReference>
<dbReference type="SMART" id="SM00091">
    <property type="entry name" value="PAS"/>
    <property type="match status" value="1"/>
</dbReference>
<dbReference type="CDD" id="cd00130">
    <property type="entry name" value="PAS"/>
    <property type="match status" value="1"/>
</dbReference>
<dbReference type="Pfam" id="PF00990">
    <property type="entry name" value="GGDEF"/>
    <property type="match status" value="1"/>
</dbReference>
<accession>A0A1H3R5M5</accession>
<dbReference type="PROSITE" id="PS50887">
    <property type="entry name" value="GGDEF"/>
    <property type="match status" value="1"/>
</dbReference>
<feature type="domain" description="GGDEF" evidence="5">
    <location>
        <begin position="654"/>
        <end position="786"/>
    </location>
</feature>
<reference evidence="7" key="1">
    <citation type="submission" date="2016-10" db="EMBL/GenBank/DDBJ databases">
        <authorList>
            <person name="Varghese N."/>
            <person name="Submissions S."/>
        </authorList>
    </citation>
    <scope>NUCLEOTIDE SEQUENCE [LARGE SCALE GENOMIC DNA]</scope>
    <source>
        <strain evidence="7">DSM 44718</strain>
    </source>
</reference>
<feature type="transmembrane region" description="Helical" evidence="1">
    <location>
        <begin position="107"/>
        <end position="123"/>
    </location>
</feature>
<dbReference type="NCBIfam" id="TIGR00229">
    <property type="entry name" value="sensory_box"/>
    <property type="match status" value="1"/>
</dbReference>
<dbReference type="CDD" id="cd01948">
    <property type="entry name" value="EAL"/>
    <property type="match status" value="1"/>
</dbReference>
<feature type="transmembrane region" description="Helical" evidence="1">
    <location>
        <begin position="236"/>
        <end position="255"/>
    </location>
</feature>
<dbReference type="InterPro" id="IPR035965">
    <property type="entry name" value="PAS-like_dom_sf"/>
</dbReference>
<feature type="transmembrane region" description="Helical" evidence="1">
    <location>
        <begin position="42"/>
        <end position="60"/>
    </location>
</feature>
<dbReference type="CDD" id="cd01949">
    <property type="entry name" value="GGDEF"/>
    <property type="match status" value="1"/>
</dbReference>
<dbReference type="RefSeq" id="WP_090793044.1">
    <property type="nucleotide sequence ID" value="NZ_BOND01000008.1"/>
</dbReference>
<dbReference type="SUPFAM" id="SSF55785">
    <property type="entry name" value="PYP-like sensor domain (PAS domain)"/>
    <property type="match status" value="1"/>
</dbReference>
<dbReference type="SMART" id="SM00267">
    <property type="entry name" value="GGDEF"/>
    <property type="match status" value="1"/>
</dbReference>
<feature type="domain" description="PAS" evidence="2">
    <location>
        <begin position="496"/>
        <end position="532"/>
    </location>
</feature>
<dbReference type="Pfam" id="PF00989">
    <property type="entry name" value="PAS"/>
    <property type="match status" value="1"/>
</dbReference>
<dbReference type="OrthoDB" id="3304401at2"/>
<dbReference type="Gene3D" id="3.20.20.450">
    <property type="entry name" value="EAL domain"/>
    <property type="match status" value="1"/>
</dbReference>
<keyword evidence="7" id="KW-1185">Reference proteome</keyword>
<feature type="transmembrane region" description="Helical" evidence="1">
    <location>
        <begin position="135"/>
        <end position="154"/>
    </location>
</feature>
<evidence type="ECO:0000259" key="5">
    <source>
        <dbReference type="PROSITE" id="PS50887"/>
    </source>
</evidence>
<dbReference type="PANTHER" id="PTHR44757">
    <property type="entry name" value="DIGUANYLATE CYCLASE DGCP"/>
    <property type="match status" value="1"/>
</dbReference>
<evidence type="ECO:0000259" key="4">
    <source>
        <dbReference type="PROSITE" id="PS50883"/>
    </source>
</evidence>
<evidence type="ECO:0000259" key="3">
    <source>
        <dbReference type="PROSITE" id="PS50113"/>
    </source>
</evidence>
<name>A0A1H3R5M5_9ACTN</name>
<dbReference type="GO" id="GO:0006355">
    <property type="term" value="P:regulation of DNA-templated transcription"/>
    <property type="evidence" value="ECO:0007669"/>
    <property type="project" value="InterPro"/>
</dbReference>
<dbReference type="InterPro" id="IPR000700">
    <property type="entry name" value="PAS-assoc_C"/>
</dbReference>
<feature type="transmembrane region" description="Helical" evidence="1">
    <location>
        <begin position="267"/>
        <end position="286"/>
    </location>
</feature>
<feature type="transmembrane region" description="Helical" evidence="1">
    <location>
        <begin position="298"/>
        <end position="316"/>
    </location>
</feature>
<dbReference type="InterPro" id="IPR043128">
    <property type="entry name" value="Rev_trsase/Diguanyl_cyclase"/>
</dbReference>
<organism evidence="6 7">
    <name type="scientific">Asanoa ishikariensis</name>
    <dbReference type="NCBI Taxonomy" id="137265"/>
    <lineage>
        <taxon>Bacteria</taxon>
        <taxon>Bacillati</taxon>
        <taxon>Actinomycetota</taxon>
        <taxon>Actinomycetes</taxon>
        <taxon>Micromonosporales</taxon>
        <taxon>Micromonosporaceae</taxon>
        <taxon>Asanoa</taxon>
    </lineage>
</organism>
<dbReference type="PROSITE" id="PS50113">
    <property type="entry name" value="PAC"/>
    <property type="match status" value="1"/>
</dbReference>
<dbReference type="SUPFAM" id="SSF55073">
    <property type="entry name" value="Nucleotide cyclase"/>
    <property type="match status" value="1"/>
</dbReference>
<keyword evidence="1" id="KW-0472">Membrane</keyword>
<feature type="domain" description="EAL" evidence="4">
    <location>
        <begin position="795"/>
        <end position="1050"/>
    </location>
</feature>
<sequence>MPPWRHLSGVSDATRRLVLAAFAVWMAVLTAVYYVAPLSWRLGVWTAISVSGAGAVLVGIRLNRPRLASAWLWFFAGLVFYAASDLSFNLTLPGGPARPPLTLSDDILLLIGVILVAIALVKFTRAAEPRTDRPALIDALVLVLGTGLLAWVLTVEARFAQPHVGVITGILLIAYPVADIIVLGLVARLVTAVRLTPAVILLALGIVGYVVADALFRIGRIDDQWLVRKPLDLGYIALYALWGAAALAPSMHGIGERRLARPREATVLRLVILGISALIPPAILLYETIGLGTVRHGVVIAISSLVMFLLVMARLVNLAQRLREQIGRERGLRTVTTALVAAADDEGIADALDVGIRGVLAPGASYHFLLMTQGADAKPLGRHIGVLPKSSLEAVRRLGEPTLLSGGELPRPIAAALGARRSDDDHHAAGSGKVTLALPLIVGQSDKEDTTVGVMLVAADERPLAAAQDRLAVLASQAALAIDRVALSEQLRKRTSEEYFRALVHNAADVILIIDSEDRIAYASPSARAMFGEVDLAGTNLLDHGDPAERERAERVFRRIQDRPVGSVEPDTWGTTDWTLRRPDGTAAQVEISVRDLRADPTVRGLVFTLRDVTDKRRLERELTHRANHDALTGLANRTLFAERMQKAIEARRGVVGVLFIDLDDFKVVNDTLGHASGDQVLKAVGRRISTALRPHDTAARLGGDEFSVLIDDAAEPADVEDVADRIIRALREPYSIGGNLISCSASIGIGTTADAGDGSELLRQADLALYVAKGAGKSQWRRYQPELHTTIVERLELRTELDRAIHDGGLALEYQPIVRLGDGHAVGFEALLRWNHPTRGRLLPDAFIDVAEESGLIVPIGEWVLRTAIAAAATWRKGQPYGAPYVAVNVSARQFRTPGFVRLVKRELAANKLPPSCLMLEITESLLLRDDDQVWDDLAEVRRLGVRVAIDDFGTGYSSLSYLRHVPLDVLKIDRLFTGTVATSTQQRALVDGIVRLAHTLGLEVVAEGIETTEERELLRRIGCPYGQGFLFSRPMPLPDALRWLRRAELAA</sequence>
<dbReference type="SUPFAM" id="SSF141868">
    <property type="entry name" value="EAL domain-like"/>
    <property type="match status" value="1"/>
</dbReference>
<evidence type="ECO:0000256" key="1">
    <source>
        <dbReference type="SAM" id="Phobius"/>
    </source>
</evidence>
<protein>
    <submittedName>
        <fullName evidence="6">PAS domain S-box-containing protein/diguanylate cyclase (GGDEF) domain-containing protein</fullName>
    </submittedName>
</protein>
<dbReference type="Gene3D" id="3.30.70.270">
    <property type="match status" value="1"/>
</dbReference>
<dbReference type="InterPro" id="IPR001633">
    <property type="entry name" value="EAL_dom"/>
</dbReference>
<dbReference type="STRING" id="137265.SAMN05421684_3456"/>
<feature type="transmembrane region" description="Helical" evidence="1">
    <location>
        <begin position="166"/>
        <end position="186"/>
    </location>
</feature>
<gene>
    <name evidence="6" type="ORF">SAMN05421684_3456</name>
</gene>
<dbReference type="PROSITE" id="PS50112">
    <property type="entry name" value="PAS"/>
    <property type="match status" value="1"/>
</dbReference>
<dbReference type="InterPro" id="IPR000160">
    <property type="entry name" value="GGDEF_dom"/>
</dbReference>